<dbReference type="EC" id="1.1.5.3" evidence="1"/>
<dbReference type="AlphaFoldDB" id="A0A4Y1ZE28"/>
<evidence type="ECO:0000313" key="1">
    <source>
        <dbReference type="EMBL" id="GAY77406.1"/>
    </source>
</evidence>
<organism evidence="1 2">
    <name type="scientific">Sporolactobacillus inulinus</name>
    <dbReference type="NCBI Taxonomy" id="2078"/>
    <lineage>
        <taxon>Bacteria</taxon>
        <taxon>Bacillati</taxon>
        <taxon>Bacillota</taxon>
        <taxon>Bacilli</taxon>
        <taxon>Bacillales</taxon>
        <taxon>Sporolactobacillaceae</taxon>
        <taxon>Sporolactobacillus</taxon>
    </lineage>
</organism>
<reference evidence="1 2" key="1">
    <citation type="submission" date="2017-11" db="EMBL/GenBank/DDBJ databases">
        <title>Draft Genome Sequence of Sporolactobacillus inulinus NBRC 111894 Isolated from Koso, a Japanese Sugar-Vegetable Fermented Beverage.</title>
        <authorList>
            <person name="Chiou T.Y."/>
            <person name="Oshima K."/>
            <person name="Suda W."/>
            <person name="Hattori M."/>
            <person name="Takahashi T."/>
        </authorList>
    </citation>
    <scope>NUCLEOTIDE SEQUENCE [LARGE SCALE GENOMIC DNA]</scope>
    <source>
        <strain evidence="1 2">NBRC111894</strain>
    </source>
</reference>
<dbReference type="Proteomes" id="UP000319716">
    <property type="component" value="Unassembled WGS sequence"/>
</dbReference>
<evidence type="ECO:0000313" key="2">
    <source>
        <dbReference type="Proteomes" id="UP000319716"/>
    </source>
</evidence>
<dbReference type="EMBL" id="BEXB01000025">
    <property type="protein sequence ID" value="GAY77406.1"/>
    <property type="molecule type" value="Genomic_DNA"/>
</dbReference>
<accession>A0A4Y1ZE28</accession>
<sequence length="44" mass="4994">MRYMADQLKWTDQQKEHYADELAAAFHDASDYGAASKDSETKAV</sequence>
<comment type="caution">
    <text evidence="1">The sequence shown here is derived from an EMBL/GenBank/DDBJ whole genome shotgun (WGS) entry which is preliminary data.</text>
</comment>
<dbReference type="GO" id="GO:0004368">
    <property type="term" value="F:glycerol-3-phosphate dehydrogenase (quinone) activity"/>
    <property type="evidence" value="ECO:0007669"/>
    <property type="project" value="UniProtKB-EC"/>
</dbReference>
<gene>
    <name evidence="1" type="ORF">NBRC111894_2960</name>
</gene>
<name>A0A4Y1ZE28_9BACL</name>
<proteinExistence type="predicted"/>
<keyword evidence="1" id="KW-0560">Oxidoreductase</keyword>
<protein>
    <submittedName>
        <fullName evidence="1">Aerobic glycerol-3-phosphate dehydrogenase</fullName>
        <ecNumber evidence="1">1.1.5.3</ecNumber>
    </submittedName>
</protein>